<evidence type="ECO:0000256" key="2">
    <source>
        <dbReference type="SAM" id="SignalP"/>
    </source>
</evidence>
<dbReference type="InterPro" id="IPR005181">
    <property type="entry name" value="SASA"/>
</dbReference>
<dbReference type="Gene3D" id="3.40.50.1110">
    <property type="entry name" value="SGNH hydrolase"/>
    <property type="match status" value="1"/>
</dbReference>
<feature type="chain" id="PRO_5022196555" description="DUF2341 domain-containing protein" evidence="2">
    <location>
        <begin position="19"/>
        <end position="989"/>
    </location>
</feature>
<keyword evidence="6" id="KW-1185">Reference proteome</keyword>
<dbReference type="PANTHER" id="PTHR31988">
    <property type="entry name" value="ESTERASE, PUTATIVE (DUF303)-RELATED"/>
    <property type="match status" value="1"/>
</dbReference>
<evidence type="ECO:0000259" key="3">
    <source>
        <dbReference type="Pfam" id="PF03629"/>
    </source>
</evidence>
<name>A0A517Y1C1_9BACT</name>
<dbReference type="EMBL" id="CP036273">
    <property type="protein sequence ID" value="QDU23523.1"/>
    <property type="molecule type" value="Genomic_DNA"/>
</dbReference>
<keyword evidence="1" id="KW-0378">Hydrolase</keyword>
<dbReference type="Pfam" id="PF13385">
    <property type="entry name" value="Laminin_G_3"/>
    <property type="match status" value="1"/>
</dbReference>
<dbReference type="KEGG" id="uli:ETAA1_55230"/>
<dbReference type="GO" id="GO:0016788">
    <property type="term" value="F:hydrolase activity, acting on ester bonds"/>
    <property type="evidence" value="ECO:0007669"/>
    <property type="project" value="UniProtKB-ARBA"/>
</dbReference>
<keyword evidence="2" id="KW-0732">Signal</keyword>
<dbReference type="InterPro" id="IPR052940">
    <property type="entry name" value="Carb_Esterase_6"/>
</dbReference>
<dbReference type="InterPro" id="IPR013320">
    <property type="entry name" value="ConA-like_dom_sf"/>
</dbReference>
<dbReference type="Pfam" id="PF03629">
    <property type="entry name" value="SASA"/>
    <property type="match status" value="1"/>
</dbReference>
<dbReference type="SUPFAM" id="SSF52266">
    <property type="entry name" value="SGNH hydrolase"/>
    <property type="match status" value="1"/>
</dbReference>
<dbReference type="InterPro" id="IPR036514">
    <property type="entry name" value="SGNH_hydro_sf"/>
</dbReference>
<evidence type="ECO:0008006" key="7">
    <source>
        <dbReference type="Google" id="ProtNLM"/>
    </source>
</evidence>
<evidence type="ECO:0000256" key="1">
    <source>
        <dbReference type="ARBA" id="ARBA00022801"/>
    </source>
</evidence>
<dbReference type="PANTHER" id="PTHR31988:SF19">
    <property type="entry name" value="9-O-ACETYL-N-ACETYLNEURAMINIC ACID DEACETYLASE-RELATED"/>
    <property type="match status" value="1"/>
</dbReference>
<feature type="signal peptide" evidence="2">
    <location>
        <begin position="1"/>
        <end position="18"/>
    </location>
</feature>
<dbReference type="RefSeq" id="WP_145243762.1">
    <property type="nucleotide sequence ID" value="NZ_CP036273.1"/>
</dbReference>
<accession>A0A517Y1C1</accession>
<dbReference type="Gene3D" id="2.60.120.200">
    <property type="match status" value="1"/>
</dbReference>
<feature type="domain" description="DUF2341" evidence="4">
    <location>
        <begin position="71"/>
        <end position="136"/>
    </location>
</feature>
<dbReference type="AlphaFoldDB" id="A0A517Y1C1"/>
<dbReference type="InterPro" id="IPR018765">
    <property type="entry name" value="DUF2341"/>
</dbReference>
<dbReference type="SUPFAM" id="SSF49899">
    <property type="entry name" value="Concanavalin A-like lectins/glucanases"/>
    <property type="match status" value="1"/>
</dbReference>
<proteinExistence type="predicted"/>
<sequence precursor="true">MTASALSVAVLLTSFAGAAPADYAGWRHSGTVVVLTTPDGANLDAAAVVTDFPLLVRLHRDFFPFAEAKPNGDDLRVAAADGTPLAFEIEDWDAARGEAAVWVRVPQIKGNARQQLKLYWGNADARGASDPKAVFNASNGYLGVWHMAGPVRDAVGAVASKDTGTAPAPGVVGPARHFPGRKGVLGGDKIADFPVGSGPHSTEAWFRAEVPNSVVVGWGNEHAQGKVVVQYRSPPHVQTDCYFSDANVAGKKAVPLGEWVQVVHTYEKGNARLYVNGVLDTAATTKAAPLALKSPARLWLGGWYDNYTFVGDLDEVRVSKVARTAEWVRLQYENQKPFQTLVGPLVRPGREFAVTPAAVTVAEGGTATVRAEAGGAEKLYWVLRRGDREQVVATDRFAFTLDAGRVVGDQTATLLLKAVYPDGVKTKDIPVTIREGIPEPVFTLRAPATWDGRATVEVVAEVTNLDAMRAAGAGEVSLTWTAGDIAVIKEVGPGKLILRRAQNSGPLTVTATASNGGAPVACSATIAVREPASDPWVRRLPAKDEQPEENQFYARDDSGEGTLHYNGRLDAPADAVFLKLYADDRLVKTEAAAPAADGSFALSTRLKAGLVKYRVEFGTTAGGRDTVRRAVGNLVCGDAYVITGQSNAVATDFGKDDPAFRSDWIRTYGTMSGNPKAVAAWGTAVHRSRDGEKFQVGYWGMEFARRLVEEHKLPVCVLNGAVGGTRIDQHQRNAAAPEDPATIYGRLLWRVRQAKLTHGVRAVLWHQGENDQGADGPTGGYGYETYRQLFIDLAAAWKQDFPNVRHYYVFQIWPLSCAMGVNGSDNKLREVQRTLPTAFSNLSVMSTLGIEPPGGCHFPAAGYAEFARLITPLVERDFYGKKSVVPITPPNLLRATYTAARDAVVLEFDQPVRWDAALAGEFYLDGERAKVASGPASGNRLTLTLAGPSAARRITYLDGRAWSQARLLRGDNGLAALTFCDVPVLAPRP</sequence>
<feature type="domain" description="Sialate O-acetylesterase" evidence="3">
    <location>
        <begin position="640"/>
        <end position="865"/>
    </location>
</feature>
<dbReference type="Pfam" id="PF10102">
    <property type="entry name" value="DUF2341"/>
    <property type="match status" value="1"/>
</dbReference>
<protein>
    <recommendedName>
        <fullName evidence="7">DUF2341 domain-containing protein</fullName>
    </recommendedName>
</protein>
<evidence type="ECO:0000313" key="5">
    <source>
        <dbReference type="EMBL" id="QDU23523.1"/>
    </source>
</evidence>
<gene>
    <name evidence="5" type="ORF">ETAA1_55230</name>
</gene>
<evidence type="ECO:0000313" key="6">
    <source>
        <dbReference type="Proteomes" id="UP000319576"/>
    </source>
</evidence>
<dbReference type="Proteomes" id="UP000319576">
    <property type="component" value="Chromosome"/>
</dbReference>
<organism evidence="5 6">
    <name type="scientific">Urbifossiella limnaea</name>
    <dbReference type="NCBI Taxonomy" id="2528023"/>
    <lineage>
        <taxon>Bacteria</taxon>
        <taxon>Pseudomonadati</taxon>
        <taxon>Planctomycetota</taxon>
        <taxon>Planctomycetia</taxon>
        <taxon>Gemmatales</taxon>
        <taxon>Gemmataceae</taxon>
        <taxon>Urbifossiella</taxon>
    </lineage>
</organism>
<evidence type="ECO:0000259" key="4">
    <source>
        <dbReference type="Pfam" id="PF10102"/>
    </source>
</evidence>
<reference evidence="5 6" key="1">
    <citation type="submission" date="2019-02" db="EMBL/GenBank/DDBJ databases">
        <title>Deep-cultivation of Planctomycetes and their phenomic and genomic characterization uncovers novel biology.</title>
        <authorList>
            <person name="Wiegand S."/>
            <person name="Jogler M."/>
            <person name="Boedeker C."/>
            <person name="Pinto D."/>
            <person name="Vollmers J."/>
            <person name="Rivas-Marin E."/>
            <person name="Kohn T."/>
            <person name="Peeters S.H."/>
            <person name="Heuer A."/>
            <person name="Rast P."/>
            <person name="Oberbeckmann S."/>
            <person name="Bunk B."/>
            <person name="Jeske O."/>
            <person name="Meyerdierks A."/>
            <person name="Storesund J.E."/>
            <person name="Kallscheuer N."/>
            <person name="Luecker S."/>
            <person name="Lage O.M."/>
            <person name="Pohl T."/>
            <person name="Merkel B.J."/>
            <person name="Hornburger P."/>
            <person name="Mueller R.-W."/>
            <person name="Bruemmer F."/>
            <person name="Labrenz M."/>
            <person name="Spormann A.M."/>
            <person name="Op den Camp H."/>
            <person name="Overmann J."/>
            <person name="Amann R."/>
            <person name="Jetten M.S.M."/>
            <person name="Mascher T."/>
            <person name="Medema M.H."/>
            <person name="Devos D.P."/>
            <person name="Kaster A.-K."/>
            <person name="Ovreas L."/>
            <person name="Rohde M."/>
            <person name="Galperin M.Y."/>
            <person name="Jogler C."/>
        </authorList>
    </citation>
    <scope>NUCLEOTIDE SEQUENCE [LARGE SCALE GENOMIC DNA]</scope>
    <source>
        <strain evidence="5 6">ETA_A1</strain>
    </source>
</reference>
<dbReference type="OrthoDB" id="9795554at2"/>